<proteinExistence type="predicted"/>
<organism evidence="1 2">
    <name type="scientific">Elysia crispata</name>
    <name type="common">lettuce slug</name>
    <dbReference type="NCBI Taxonomy" id="231223"/>
    <lineage>
        <taxon>Eukaryota</taxon>
        <taxon>Metazoa</taxon>
        <taxon>Spiralia</taxon>
        <taxon>Lophotrochozoa</taxon>
        <taxon>Mollusca</taxon>
        <taxon>Gastropoda</taxon>
        <taxon>Heterobranchia</taxon>
        <taxon>Euthyneura</taxon>
        <taxon>Panpulmonata</taxon>
        <taxon>Sacoglossa</taxon>
        <taxon>Placobranchoidea</taxon>
        <taxon>Plakobranchidae</taxon>
        <taxon>Elysia</taxon>
    </lineage>
</organism>
<evidence type="ECO:0008006" key="3">
    <source>
        <dbReference type="Google" id="ProtNLM"/>
    </source>
</evidence>
<keyword evidence="2" id="KW-1185">Reference proteome</keyword>
<sequence length="126" mass="14330">MCRVLIREKLFTDDVALTTYTEETLQWLITRVTEACNEFGLTISLKRTKIMSQDVSETPQITTKHHVLEAVDNFTYLGPCILSNLSLDSELNVRIRKVATTMTRLVDCKHKIEGGSSLCTEHPSVW</sequence>
<evidence type="ECO:0000313" key="1">
    <source>
        <dbReference type="EMBL" id="KAK3768758.1"/>
    </source>
</evidence>
<protein>
    <recommendedName>
        <fullName evidence="3">Reverse transcriptase domain-containing protein</fullName>
    </recommendedName>
</protein>
<reference evidence="1" key="1">
    <citation type="journal article" date="2023" name="G3 (Bethesda)">
        <title>A reference genome for the long-term kleptoplast-retaining sea slug Elysia crispata morphotype clarki.</title>
        <authorList>
            <person name="Eastman K.E."/>
            <person name="Pendleton A.L."/>
            <person name="Shaikh M.A."/>
            <person name="Suttiyut T."/>
            <person name="Ogas R."/>
            <person name="Tomko P."/>
            <person name="Gavelis G."/>
            <person name="Widhalm J.R."/>
            <person name="Wisecaver J.H."/>
        </authorList>
    </citation>
    <scope>NUCLEOTIDE SEQUENCE</scope>
    <source>
        <strain evidence="1">ECLA1</strain>
    </source>
</reference>
<gene>
    <name evidence="1" type="ORF">RRG08_061217</name>
</gene>
<dbReference type="PANTHER" id="PTHR47027:SF20">
    <property type="entry name" value="REVERSE TRANSCRIPTASE-LIKE PROTEIN WITH RNA-DIRECTED DNA POLYMERASE DOMAIN"/>
    <property type="match status" value="1"/>
</dbReference>
<dbReference type="AlphaFoldDB" id="A0AAE0ZFZ6"/>
<dbReference type="EMBL" id="JAWDGP010004017">
    <property type="protein sequence ID" value="KAK3768758.1"/>
    <property type="molecule type" value="Genomic_DNA"/>
</dbReference>
<evidence type="ECO:0000313" key="2">
    <source>
        <dbReference type="Proteomes" id="UP001283361"/>
    </source>
</evidence>
<accession>A0AAE0ZFZ6</accession>
<dbReference type="Proteomes" id="UP001283361">
    <property type="component" value="Unassembled WGS sequence"/>
</dbReference>
<name>A0AAE0ZFZ6_9GAST</name>
<comment type="caution">
    <text evidence="1">The sequence shown here is derived from an EMBL/GenBank/DDBJ whole genome shotgun (WGS) entry which is preliminary data.</text>
</comment>
<dbReference type="PANTHER" id="PTHR47027">
    <property type="entry name" value="REVERSE TRANSCRIPTASE DOMAIN-CONTAINING PROTEIN"/>
    <property type="match status" value="1"/>
</dbReference>